<dbReference type="Gene3D" id="3.90.550.10">
    <property type="entry name" value="Spore Coat Polysaccharide Biosynthesis Protein SpsA, Chain A"/>
    <property type="match status" value="1"/>
</dbReference>
<dbReference type="PANTHER" id="PTHR43685:SF5">
    <property type="entry name" value="GLYCOSYLTRANSFERASE EPSE-RELATED"/>
    <property type="match status" value="1"/>
</dbReference>
<dbReference type="EMBL" id="CP126446">
    <property type="protein sequence ID" value="WIF97817.1"/>
    <property type="molecule type" value="Genomic_DNA"/>
</dbReference>
<dbReference type="InterPro" id="IPR001173">
    <property type="entry name" value="Glyco_trans_2-like"/>
</dbReference>
<sequence length="274" mass="32055">MNDLKYSVLMSVYYKENPHFLRESLLSMFNQTVKPDEIVLVKDGLLTDELEKVINEFKSETLKIVALEENVGLGKALNIGLNKCENELIARMDTDDISRKDRCEKQLDLFRKNSSLSIVSSAVAEFDKDINTINAIKRLPTHHEEIIRYSKKRNPFTHPAVMYKKSDVIRAGGYKHFNLFEDYYLWARMILNGSICHNIDEPLLFMRANADMFNRRGGFQYFKGIFKFKYHLKKIKFYSTKDFLVSSFSQGFVALLPNKMRIKIYSIFLRKKVS</sequence>
<evidence type="ECO:0000313" key="6">
    <source>
        <dbReference type="Proteomes" id="UP001236652"/>
    </source>
</evidence>
<evidence type="ECO:0000256" key="3">
    <source>
        <dbReference type="ARBA" id="ARBA00022679"/>
    </source>
</evidence>
<accession>A0ABY8UVW2</accession>
<dbReference type="InterPro" id="IPR050834">
    <property type="entry name" value="Glycosyltransf_2"/>
</dbReference>
<keyword evidence="3 5" id="KW-0808">Transferase</keyword>
<dbReference type="Pfam" id="PF00535">
    <property type="entry name" value="Glycos_transf_2"/>
    <property type="match status" value="1"/>
</dbReference>
<evidence type="ECO:0000259" key="4">
    <source>
        <dbReference type="Pfam" id="PF00535"/>
    </source>
</evidence>
<organism evidence="5 6">
    <name type="scientific">Pontibacillus chungwhensis</name>
    <dbReference type="NCBI Taxonomy" id="265426"/>
    <lineage>
        <taxon>Bacteria</taxon>
        <taxon>Bacillati</taxon>
        <taxon>Bacillota</taxon>
        <taxon>Bacilli</taxon>
        <taxon>Bacillales</taxon>
        <taxon>Bacillaceae</taxon>
        <taxon>Pontibacillus</taxon>
    </lineage>
</organism>
<dbReference type="RefSeq" id="WP_231417799.1">
    <property type="nucleotide sequence ID" value="NZ_CP126446.1"/>
</dbReference>
<dbReference type="Proteomes" id="UP001236652">
    <property type="component" value="Chromosome"/>
</dbReference>
<dbReference type="CDD" id="cd04195">
    <property type="entry name" value="GT2_AmsE_like"/>
    <property type="match status" value="1"/>
</dbReference>
<name>A0ABY8UVW2_9BACI</name>
<keyword evidence="2 5" id="KW-0328">Glycosyltransferase</keyword>
<comment type="similarity">
    <text evidence="1">Belongs to the glycosyltransferase 2 family.</text>
</comment>
<dbReference type="SUPFAM" id="SSF53448">
    <property type="entry name" value="Nucleotide-diphospho-sugar transferases"/>
    <property type="match status" value="1"/>
</dbReference>
<dbReference type="EC" id="2.4.-.-" evidence="5"/>
<reference evidence="5 6" key="1">
    <citation type="submission" date="2023-05" db="EMBL/GenBank/DDBJ databases">
        <title>Comparative genomics reveals the evidence of polycyclic aromatic hydrocarbons degradation in moderately halophilic genus Pontibacillus.</title>
        <authorList>
            <person name="Yang H."/>
            <person name="Qian Z."/>
        </authorList>
    </citation>
    <scope>NUCLEOTIDE SEQUENCE [LARGE SCALE GENOMIC DNA]</scope>
    <source>
        <strain evidence="6">HN14</strain>
    </source>
</reference>
<evidence type="ECO:0000256" key="1">
    <source>
        <dbReference type="ARBA" id="ARBA00006739"/>
    </source>
</evidence>
<protein>
    <submittedName>
        <fullName evidence="5">Glycosyltransferase</fullName>
        <ecNumber evidence="5">2.4.-.-</ecNumber>
    </submittedName>
</protein>
<gene>
    <name evidence="5" type="ORF">QNI29_19150</name>
</gene>
<dbReference type="PANTHER" id="PTHR43685">
    <property type="entry name" value="GLYCOSYLTRANSFERASE"/>
    <property type="match status" value="1"/>
</dbReference>
<proteinExistence type="inferred from homology"/>
<dbReference type="InterPro" id="IPR029044">
    <property type="entry name" value="Nucleotide-diphossugar_trans"/>
</dbReference>
<dbReference type="GO" id="GO:0016757">
    <property type="term" value="F:glycosyltransferase activity"/>
    <property type="evidence" value="ECO:0007669"/>
    <property type="project" value="UniProtKB-KW"/>
</dbReference>
<evidence type="ECO:0000256" key="2">
    <source>
        <dbReference type="ARBA" id="ARBA00022676"/>
    </source>
</evidence>
<evidence type="ECO:0000313" key="5">
    <source>
        <dbReference type="EMBL" id="WIF97817.1"/>
    </source>
</evidence>
<keyword evidence="6" id="KW-1185">Reference proteome</keyword>
<feature type="domain" description="Glycosyltransferase 2-like" evidence="4">
    <location>
        <begin position="7"/>
        <end position="156"/>
    </location>
</feature>